<accession>A0A5N3ZYC2</accession>
<keyword evidence="3" id="KW-1185">Reference proteome</keyword>
<dbReference type="InParanoid" id="A0A5N3ZYC2"/>
<gene>
    <name evidence="2" type="ORF">PPYR_15625</name>
</gene>
<feature type="compositionally biased region" description="Polar residues" evidence="1">
    <location>
        <begin position="9"/>
        <end position="21"/>
    </location>
</feature>
<feature type="non-terminal residue" evidence="2">
    <location>
        <position position="1"/>
    </location>
</feature>
<protein>
    <recommendedName>
        <fullName evidence="4">CUE domain-containing protein</fullName>
    </recommendedName>
</protein>
<feature type="non-terminal residue" evidence="2">
    <location>
        <position position="50"/>
    </location>
</feature>
<reference evidence="2 3" key="1">
    <citation type="journal article" date="2018" name="Elife">
        <title>Firefly genomes illuminate parallel origins of bioluminescence in beetles.</title>
        <authorList>
            <person name="Fallon T.R."/>
            <person name="Lower S.E."/>
            <person name="Chang C.H."/>
            <person name="Bessho-Uehara M."/>
            <person name="Martin G.J."/>
            <person name="Bewick A.J."/>
            <person name="Behringer M."/>
            <person name="Debat H.J."/>
            <person name="Wong I."/>
            <person name="Day J.C."/>
            <person name="Suvorov A."/>
            <person name="Silva C.J."/>
            <person name="Stanger-Hall K.F."/>
            <person name="Hall D.W."/>
            <person name="Schmitz R.J."/>
            <person name="Nelson D.R."/>
            <person name="Lewis S.M."/>
            <person name="Shigenobu S."/>
            <person name="Bybee S.M."/>
            <person name="Larracuente A.M."/>
            <person name="Oba Y."/>
            <person name="Weng J.K."/>
        </authorList>
    </citation>
    <scope>NUCLEOTIDE SEQUENCE [LARGE SCALE GENOMIC DNA]</scope>
    <source>
        <strain evidence="2">1611_PpyrPB1</strain>
        <tissue evidence="2">Whole body</tissue>
    </source>
</reference>
<dbReference type="EMBL" id="VVIM01001994">
    <property type="protein sequence ID" value="KAB0790051.1"/>
    <property type="molecule type" value="Genomic_DNA"/>
</dbReference>
<dbReference type="AlphaFoldDB" id="A0A5N3ZYC2"/>
<sequence length="50" mass="5468">DLSHVTRGSPRTSRLQDTTLSAAANTEEAVTKISTMFPTVSDTHIRLLLK</sequence>
<comment type="caution">
    <text evidence="2">The sequence shown here is derived from an EMBL/GenBank/DDBJ whole genome shotgun (WGS) entry which is preliminary data.</text>
</comment>
<evidence type="ECO:0000256" key="1">
    <source>
        <dbReference type="SAM" id="MobiDB-lite"/>
    </source>
</evidence>
<name>A0A5N3ZYC2_PHOPY</name>
<evidence type="ECO:0008006" key="4">
    <source>
        <dbReference type="Google" id="ProtNLM"/>
    </source>
</evidence>
<organism evidence="2 3">
    <name type="scientific">Photinus pyralis</name>
    <name type="common">Common eastern firefly</name>
    <name type="synonym">Lampyris pyralis</name>
    <dbReference type="NCBI Taxonomy" id="7054"/>
    <lineage>
        <taxon>Eukaryota</taxon>
        <taxon>Metazoa</taxon>
        <taxon>Ecdysozoa</taxon>
        <taxon>Arthropoda</taxon>
        <taxon>Hexapoda</taxon>
        <taxon>Insecta</taxon>
        <taxon>Pterygota</taxon>
        <taxon>Neoptera</taxon>
        <taxon>Endopterygota</taxon>
        <taxon>Coleoptera</taxon>
        <taxon>Polyphaga</taxon>
        <taxon>Elateriformia</taxon>
        <taxon>Elateroidea</taxon>
        <taxon>Lampyridae</taxon>
        <taxon>Lampyrinae</taxon>
        <taxon>Photinus</taxon>
    </lineage>
</organism>
<proteinExistence type="predicted"/>
<dbReference type="Proteomes" id="UP000327044">
    <property type="component" value="Unassembled WGS sequence"/>
</dbReference>
<feature type="region of interest" description="Disordered" evidence="1">
    <location>
        <begin position="1"/>
        <end position="21"/>
    </location>
</feature>
<evidence type="ECO:0000313" key="2">
    <source>
        <dbReference type="EMBL" id="KAB0790051.1"/>
    </source>
</evidence>
<evidence type="ECO:0000313" key="3">
    <source>
        <dbReference type="Proteomes" id="UP000327044"/>
    </source>
</evidence>